<reference evidence="1" key="2">
    <citation type="submission" date="2022-06" db="UniProtKB">
        <authorList>
            <consortium name="EnsemblMetazoa"/>
        </authorList>
    </citation>
    <scope>IDENTIFICATION</scope>
    <source>
        <strain evidence="1">DF5081</strain>
    </source>
</reference>
<sequence length="87" mass="10213">MSLRHESIICCFFHCRLYLYAKESPQTLCPLPSHEELDEDEESKEIAMAMAKKEAKTRKVNPESINKLLEISKCQITRKNWTNTRKV</sequence>
<proteinExistence type="predicted"/>
<reference evidence="2" key="1">
    <citation type="submission" date="2010-08" db="EMBL/GenBank/DDBJ databases">
        <authorList>
            <consortium name="Caenorhabditis japonica Sequencing Consortium"/>
            <person name="Wilson R.K."/>
        </authorList>
    </citation>
    <scope>NUCLEOTIDE SEQUENCE [LARGE SCALE GENOMIC DNA]</scope>
    <source>
        <strain evidence="2">DF5081</strain>
    </source>
</reference>
<dbReference type="EnsemblMetazoa" id="CJA22040.1">
    <property type="protein sequence ID" value="CJA22040.1"/>
    <property type="gene ID" value="WBGene00177612"/>
</dbReference>
<organism evidence="1 2">
    <name type="scientific">Caenorhabditis japonica</name>
    <dbReference type="NCBI Taxonomy" id="281687"/>
    <lineage>
        <taxon>Eukaryota</taxon>
        <taxon>Metazoa</taxon>
        <taxon>Ecdysozoa</taxon>
        <taxon>Nematoda</taxon>
        <taxon>Chromadorea</taxon>
        <taxon>Rhabditida</taxon>
        <taxon>Rhabditina</taxon>
        <taxon>Rhabditomorpha</taxon>
        <taxon>Rhabditoidea</taxon>
        <taxon>Rhabditidae</taxon>
        <taxon>Peloderinae</taxon>
        <taxon>Caenorhabditis</taxon>
    </lineage>
</organism>
<name>A0A8R1I5Y6_CAEJA</name>
<protein>
    <submittedName>
        <fullName evidence="1">Uncharacterized protein</fullName>
    </submittedName>
</protein>
<dbReference type="AlphaFoldDB" id="A0A8R1I5Y6"/>
<accession>A0A8R1I5Y6</accession>
<evidence type="ECO:0000313" key="1">
    <source>
        <dbReference type="EnsemblMetazoa" id="CJA22040.1"/>
    </source>
</evidence>
<keyword evidence="2" id="KW-1185">Reference proteome</keyword>
<evidence type="ECO:0000313" key="2">
    <source>
        <dbReference type="Proteomes" id="UP000005237"/>
    </source>
</evidence>
<dbReference type="Proteomes" id="UP000005237">
    <property type="component" value="Unassembled WGS sequence"/>
</dbReference>